<organism evidence="2 3">
    <name type="scientific">Nephila pilipes</name>
    <name type="common">Giant wood spider</name>
    <name type="synonym">Nephila maculata</name>
    <dbReference type="NCBI Taxonomy" id="299642"/>
    <lineage>
        <taxon>Eukaryota</taxon>
        <taxon>Metazoa</taxon>
        <taxon>Ecdysozoa</taxon>
        <taxon>Arthropoda</taxon>
        <taxon>Chelicerata</taxon>
        <taxon>Arachnida</taxon>
        <taxon>Araneae</taxon>
        <taxon>Araneomorphae</taxon>
        <taxon>Entelegynae</taxon>
        <taxon>Araneoidea</taxon>
        <taxon>Nephilidae</taxon>
        <taxon>Nephila</taxon>
    </lineage>
</organism>
<proteinExistence type="predicted"/>
<accession>A0A8X6U345</accession>
<feature type="transmembrane region" description="Helical" evidence="1">
    <location>
        <begin position="12"/>
        <end position="28"/>
    </location>
</feature>
<keyword evidence="1" id="KW-0812">Transmembrane</keyword>
<name>A0A8X6U345_NEPPI</name>
<dbReference type="EMBL" id="BMAW01116284">
    <property type="protein sequence ID" value="GFT70032.1"/>
    <property type="molecule type" value="Genomic_DNA"/>
</dbReference>
<keyword evidence="3" id="KW-1185">Reference proteome</keyword>
<evidence type="ECO:0000313" key="2">
    <source>
        <dbReference type="EMBL" id="GFT70032.1"/>
    </source>
</evidence>
<comment type="caution">
    <text evidence="2">The sequence shown here is derived from an EMBL/GenBank/DDBJ whole genome shotgun (WGS) entry which is preliminary data.</text>
</comment>
<dbReference type="AlphaFoldDB" id="A0A8X6U345"/>
<evidence type="ECO:0000256" key="1">
    <source>
        <dbReference type="SAM" id="Phobius"/>
    </source>
</evidence>
<evidence type="ECO:0000313" key="3">
    <source>
        <dbReference type="Proteomes" id="UP000887013"/>
    </source>
</evidence>
<reference evidence="2" key="1">
    <citation type="submission" date="2020-08" db="EMBL/GenBank/DDBJ databases">
        <title>Multicomponent nature underlies the extraordinary mechanical properties of spider dragline silk.</title>
        <authorList>
            <person name="Kono N."/>
            <person name="Nakamura H."/>
            <person name="Mori M."/>
            <person name="Yoshida Y."/>
            <person name="Ohtoshi R."/>
            <person name="Malay A.D."/>
            <person name="Moran D.A.P."/>
            <person name="Tomita M."/>
            <person name="Numata K."/>
            <person name="Arakawa K."/>
        </authorList>
    </citation>
    <scope>NUCLEOTIDE SEQUENCE</scope>
</reference>
<keyword evidence="1" id="KW-0472">Membrane</keyword>
<dbReference type="Proteomes" id="UP000887013">
    <property type="component" value="Unassembled WGS sequence"/>
</dbReference>
<protein>
    <submittedName>
        <fullName evidence="2">Uncharacterized protein</fullName>
    </submittedName>
</protein>
<feature type="transmembrane region" description="Helical" evidence="1">
    <location>
        <begin position="34"/>
        <end position="56"/>
    </location>
</feature>
<keyword evidence="1" id="KW-1133">Transmembrane helix</keyword>
<sequence>MNSLKIPTVQKRVFVLKVIFFISKGPIVERRSRIFELTFLSSIMNFLTLCVLWKVVDFNRKRDPRDMMLQILTSSKQCHCSFSNVITDGVQDSLSSPVLLSPHMLFRFILQKGKKILWFPQLGNE</sequence>
<gene>
    <name evidence="2" type="ORF">NPIL_540891</name>
</gene>